<dbReference type="InterPro" id="IPR036582">
    <property type="entry name" value="Mao_N_sf"/>
</dbReference>
<keyword evidence="4" id="KW-1185">Reference proteome</keyword>
<evidence type="ECO:0000313" key="4">
    <source>
        <dbReference type="Proteomes" id="UP000310636"/>
    </source>
</evidence>
<dbReference type="InterPro" id="IPR012854">
    <property type="entry name" value="Cu_amine_oxidase-like_N"/>
</dbReference>
<feature type="chain" id="PRO_5020653028" evidence="1">
    <location>
        <begin position="42"/>
        <end position="423"/>
    </location>
</feature>
<dbReference type="InterPro" id="IPR032710">
    <property type="entry name" value="NTF2-like_dom_sf"/>
</dbReference>
<dbReference type="SUPFAM" id="SSF54427">
    <property type="entry name" value="NTF2-like"/>
    <property type="match status" value="1"/>
</dbReference>
<feature type="domain" description="Copper amine oxidase-like N-terminal" evidence="2">
    <location>
        <begin position="58"/>
        <end position="164"/>
    </location>
</feature>
<keyword evidence="1" id="KW-0732">Signal</keyword>
<proteinExistence type="predicted"/>
<dbReference type="AlphaFoldDB" id="A0A4S4BTZ6"/>
<dbReference type="EMBL" id="SSOB01000017">
    <property type="protein sequence ID" value="THF78000.1"/>
    <property type="molecule type" value="Genomic_DNA"/>
</dbReference>
<name>A0A4S4BTZ6_9BACL</name>
<evidence type="ECO:0000313" key="3">
    <source>
        <dbReference type="EMBL" id="THF78000.1"/>
    </source>
</evidence>
<dbReference type="OrthoDB" id="1954422at2"/>
<sequence>MRNTIIGQRERSMFMKRSIARKAVVACAALMLAIPSTFAAAAPTASAAAAAKPIAVTLNGQALTFNVQPSVIGGSTFVEFRSLFAALGYSIDYASKTKTITASSDEHRIVMSIGGDVAFVDGTSVPMSGQVVVKDGRTLVGVRFIATLSGKSVDWAAATRTVVIVDRGPNAEQKRELLSFLDRSEQIFNAEDRNADAVLALIADDSPIRGAMQEKLLAEKDASLQTKTTYREAGVEAYSAKEAVLHVIEDNVKIGGDDYYFDNSSELLLTLHPGVQGEWLLYDMEYVAVQYTGGASLIEETVPVPDADKAAIEAVLKAQLDALNEEDLAAYKATFSGTEGLDAYFAAIESGLADYDQQLQAEKTSIVYYNGTDKAVAIRSIVAEDLEDGFRTRFHQGNYLVKKDGKWLFDGTEYVYNIEALES</sequence>
<evidence type="ECO:0000256" key="1">
    <source>
        <dbReference type="SAM" id="SignalP"/>
    </source>
</evidence>
<dbReference type="SUPFAM" id="SSF55383">
    <property type="entry name" value="Copper amine oxidase, domain N"/>
    <property type="match status" value="1"/>
</dbReference>
<organism evidence="3 4">
    <name type="scientific">Cohnella fermenti</name>
    <dbReference type="NCBI Taxonomy" id="2565925"/>
    <lineage>
        <taxon>Bacteria</taxon>
        <taxon>Bacillati</taxon>
        <taxon>Bacillota</taxon>
        <taxon>Bacilli</taxon>
        <taxon>Bacillales</taxon>
        <taxon>Paenibacillaceae</taxon>
        <taxon>Cohnella</taxon>
    </lineage>
</organism>
<dbReference type="Pfam" id="PF07833">
    <property type="entry name" value="Cu_amine_oxidN1"/>
    <property type="match status" value="1"/>
</dbReference>
<gene>
    <name evidence="3" type="ORF">E6C55_14945</name>
</gene>
<protein>
    <submittedName>
        <fullName evidence="3">Copper amine oxidase N-terminal domain-containing protein</fullName>
    </submittedName>
</protein>
<evidence type="ECO:0000259" key="2">
    <source>
        <dbReference type="Pfam" id="PF07833"/>
    </source>
</evidence>
<comment type="caution">
    <text evidence="3">The sequence shown here is derived from an EMBL/GenBank/DDBJ whole genome shotgun (WGS) entry which is preliminary data.</text>
</comment>
<reference evidence="3 4" key="1">
    <citation type="submission" date="2019-04" db="EMBL/GenBank/DDBJ databases">
        <title>Cohnella sp. nov. isolated from preserved vegetables.</title>
        <authorList>
            <person name="Lin S.-Y."/>
            <person name="Hung M.-H."/>
            <person name="Young C.-C."/>
        </authorList>
    </citation>
    <scope>NUCLEOTIDE SEQUENCE [LARGE SCALE GENOMIC DNA]</scope>
    <source>
        <strain evidence="3 4">CC-MHH1044</strain>
    </source>
</reference>
<dbReference type="Gene3D" id="3.30.457.10">
    <property type="entry name" value="Copper amine oxidase-like, N-terminal domain"/>
    <property type="match status" value="1"/>
</dbReference>
<feature type="signal peptide" evidence="1">
    <location>
        <begin position="1"/>
        <end position="41"/>
    </location>
</feature>
<dbReference type="Proteomes" id="UP000310636">
    <property type="component" value="Unassembled WGS sequence"/>
</dbReference>
<accession>A0A4S4BTZ6</accession>